<keyword evidence="5" id="KW-0418">Kinase</keyword>
<comment type="catalytic activity">
    <reaction evidence="1">
        <text>ATP + protein L-histidine = ADP + protein N-phospho-L-histidine.</text>
        <dbReference type="EC" id="2.7.13.3"/>
    </reaction>
</comment>
<dbReference type="AlphaFoldDB" id="A0A9W6LT22"/>
<dbReference type="GO" id="GO:0000155">
    <property type="term" value="F:phosphorelay sensor kinase activity"/>
    <property type="evidence" value="ECO:0007669"/>
    <property type="project" value="InterPro"/>
</dbReference>
<evidence type="ECO:0000313" key="10">
    <source>
        <dbReference type="EMBL" id="GLI94072.1"/>
    </source>
</evidence>
<dbReference type="Pfam" id="PF00512">
    <property type="entry name" value="HisKA"/>
    <property type="match status" value="1"/>
</dbReference>
<dbReference type="Pfam" id="PF02518">
    <property type="entry name" value="HATPase_c"/>
    <property type="match status" value="1"/>
</dbReference>
<accession>A0A9W6LT22</accession>
<dbReference type="InterPro" id="IPR003594">
    <property type="entry name" value="HATPase_dom"/>
</dbReference>
<dbReference type="InterPro" id="IPR003661">
    <property type="entry name" value="HisK_dim/P_dom"/>
</dbReference>
<comment type="caution">
    <text evidence="10">The sequence shown here is derived from an EMBL/GenBank/DDBJ whole genome shotgun (WGS) entry which is preliminary data.</text>
</comment>
<dbReference type="InterPro" id="IPR000700">
    <property type="entry name" value="PAS-assoc_C"/>
</dbReference>
<name>A0A9W6LT22_9HYPH</name>
<dbReference type="CDD" id="cd00130">
    <property type="entry name" value="PAS"/>
    <property type="match status" value="1"/>
</dbReference>
<keyword evidence="4" id="KW-0808">Transferase</keyword>
<dbReference type="SMART" id="SM00388">
    <property type="entry name" value="HisKA"/>
    <property type="match status" value="1"/>
</dbReference>
<dbReference type="PROSITE" id="PS50113">
    <property type="entry name" value="PAC"/>
    <property type="match status" value="1"/>
</dbReference>
<keyword evidence="6" id="KW-0902">Two-component regulatory system</keyword>
<keyword evidence="11" id="KW-1185">Reference proteome</keyword>
<dbReference type="Proteomes" id="UP001144323">
    <property type="component" value="Unassembled WGS sequence"/>
</dbReference>
<dbReference type="Gene3D" id="3.30.565.10">
    <property type="entry name" value="Histidine kinase-like ATPase, C-terminal domain"/>
    <property type="match status" value="1"/>
</dbReference>
<protein>
    <recommendedName>
        <fullName evidence="2">histidine kinase</fullName>
        <ecNumber evidence="2">2.7.13.3</ecNumber>
    </recommendedName>
</protein>
<dbReference type="NCBIfam" id="TIGR00229">
    <property type="entry name" value="sensory_box"/>
    <property type="match status" value="1"/>
</dbReference>
<dbReference type="EMBL" id="BSEC01000001">
    <property type="protein sequence ID" value="GLI94072.1"/>
    <property type="molecule type" value="Genomic_DNA"/>
</dbReference>
<evidence type="ECO:0000256" key="2">
    <source>
        <dbReference type="ARBA" id="ARBA00012438"/>
    </source>
</evidence>
<evidence type="ECO:0000313" key="11">
    <source>
        <dbReference type="Proteomes" id="UP001144323"/>
    </source>
</evidence>
<dbReference type="Gene3D" id="1.10.287.130">
    <property type="match status" value="1"/>
</dbReference>
<dbReference type="PRINTS" id="PR00344">
    <property type="entry name" value="BCTRLSENSOR"/>
</dbReference>
<feature type="domain" description="PAC" evidence="9">
    <location>
        <begin position="186"/>
        <end position="237"/>
    </location>
</feature>
<dbReference type="PROSITE" id="PS50109">
    <property type="entry name" value="HIS_KIN"/>
    <property type="match status" value="1"/>
</dbReference>
<evidence type="ECO:0000259" key="8">
    <source>
        <dbReference type="PROSITE" id="PS50112"/>
    </source>
</evidence>
<dbReference type="Gene3D" id="3.30.450.20">
    <property type="entry name" value="PAS domain"/>
    <property type="match status" value="2"/>
</dbReference>
<dbReference type="InterPro" id="IPR001610">
    <property type="entry name" value="PAC"/>
</dbReference>
<evidence type="ECO:0000256" key="6">
    <source>
        <dbReference type="ARBA" id="ARBA00023012"/>
    </source>
</evidence>
<dbReference type="PANTHER" id="PTHR43711">
    <property type="entry name" value="TWO-COMPONENT HISTIDINE KINASE"/>
    <property type="match status" value="1"/>
</dbReference>
<dbReference type="InterPro" id="IPR004358">
    <property type="entry name" value="Sig_transdc_His_kin-like_C"/>
</dbReference>
<evidence type="ECO:0000256" key="5">
    <source>
        <dbReference type="ARBA" id="ARBA00022777"/>
    </source>
</evidence>
<dbReference type="InterPro" id="IPR035965">
    <property type="entry name" value="PAS-like_dom_sf"/>
</dbReference>
<dbReference type="SUPFAM" id="SSF55874">
    <property type="entry name" value="ATPase domain of HSP90 chaperone/DNA topoisomerase II/histidine kinase"/>
    <property type="match status" value="1"/>
</dbReference>
<organism evidence="10 11">
    <name type="scientific">Methylocystis echinoides</name>
    <dbReference type="NCBI Taxonomy" id="29468"/>
    <lineage>
        <taxon>Bacteria</taxon>
        <taxon>Pseudomonadati</taxon>
        <taxon>Pseudomonadota</taxon>
        <taxon>Alphaproteobacteria</taxon>
        <taxon>Hyphomicrobiales</taxon>
        <taxon>Methylocystaceae</taxon>
        <taxon>Methylocystis</taxon>
    </lineage>
</organism>
<keyword evidence="3" id="KW-0597">Phosphoprotein</keyword>
<dbReference type="PANTHER" id="PTHR43711:SF1">
    <property type="entry name" value="HISTIDINE KINASE 1"/>
    <property type="match status" value="1"/>
</dbReference>
<evidence type="ECO:0000259" key="9">
    <source>
        <dbReference type="PROSITE" id="PS50113"/>
    </source>
</evidence>
<dbReference type="SUPFAM" id="SSF47384">
    <property type="entry name" value="Homodimeric domain of signal transducing histidine kinase"/>
    <property type="match status" value="1"/>
</dbReference>
<dbReference type="Pfam" id="PF08448">
    <property type="entry name" value="PAS_4"/>
    <property type="match status" value="2"/>
</dbReference>
<dbReference type="SMART" id="SM00387">
    <property type="entry name" value="HATPase_c"/>
    <property type="match status" value="1"/>
</dbReference>
<feature type="domain" description="Histidine kinase" evidence="7">
    <location>
        <begin position="255"/>
        <end position="471"/>
    </location>
</feature>
<dbReference type="InterPro" id="IPR013656">
    <property type="entry name" value="PAS_4"/>
</dbReference>
<feature type="domain" description="PAS" evidence="8">
    <location>
        <begin position="117"/>
        <end position="187"/>
    </location>
</feature>
<evidence type="ECO:0000259" key="7">
    <source>
        <dbReference type="PROSITE" id="PS50109"/>
    </source>
</evidence>
<reference evidence="10" key="1">
    <citation type="journal article" date="2023" name="Int. J. Syst. Evol. Microbiol.">
        <title>Methylocystis iwaonis sp. nov., a type II methane-oxidizing bacterium from surface soil of a rice paddy field in Japan, and emended description of the genus Methylocystis (ex Whittenbury et al. 1970) Bowman et al. 1993.</title>
        <authorList>
            <person name="Kaise H."/>
            <person name="Sawadogo J.B."/>
            <person name="Alam M.S."/>
            <person name="Ueno C."/>
            <person name="Dianou D."/>
            <person name="Shinjo R."/>
            <person name="Asakawa S."/>
        </authorList>
    </citation>
    <scope>NUCLEOTIDE SEQUENCE</scope>
    <source>
        <strain evidence="10">LMG27198</strain>
    </source>
</reference>
<dbReference type="EC" id="2.7.13.3" evidence="2"/>
<dbReference type="InterPro" id="IPR036890">
    <property type="entry name" value="HATPase_C_sf"/>
</dbReference>
<sequence>MELLNMKCMDLQLFVEDAPVAVALFDRDMRYVAASAQWRADRKLDNFDVDACMGDADEQAQMREGFRRALSGETIILPAARLALPGGGARCARLHMRPWRRQRDEIVGVVVCVEDASPDFHQRLIDAAPLGICLLDIKGNIVFANPRMGAMLGAGAEALPGRPLISFLAPEHVAAARERLESGMEQAFDARLQHRDATQSWVSLSFRPLLDNGARTGVLATLTDITERAARDTRIRAQLRSAEESDRRKNRFLGVLAHELRTPLATIVLTVETLVADAPTDHFRTALDRVIRQGRRLSRLVSELAGVTSLCEGETDLRQQRVDLVALLTQVVELVRDQIDEKGCTLVLRLPDAPLPIMGDAALLVQAFRTLLENAVTFSPSGGRITLAAQRSGTDAVVTVRDEGAGITADLLPLIFEPFERKATPGRKGEGLGVALALARGWMRLHGGDMRAESGGKDKGSLFEARLPLTRA</sequence>
<dbReference type="InterPro" id="IPR050736">
    <property type="entry name" value="Sensor_HK_Regulatory"/>
</dbReference>
<dbReference type="SMART" id="SM00086">
    <property type="entry name" value="PAC"/>
    <property type="match status" value="1"/>
</dbReference>
<gene>
    <name evidence="10" type="ORF">LMG27198_30640</name>
</gene>
<evidence type="ECO:0000256" key="4">
    <source>
        <dbReference type="ARBA" id="ARBA00022679"/>
    </source>
</evidence>
<dbReference type="SUPFAM" id="SSF55785">
    <property type="entry name" value="PYP-like sensor domain (PAS domain)"/>
    <property type="match status" value="2"/>
</dbReference>
<dbReference type="CDD" id="cd00082">
    <property type="entry name" value="HisKA"/>
    <property type="match status" value="1"/>
</dbReference>
<dbReference type="PROSITE" id="PS50112">
    <property type="entry name" value="PAS"/>
    <property type="match status" value="1"/>
</dbReference>
<evidence type="ECO:0000256" key="3">
    <source>
        <dbReference type="ARBA" id="ARBA00022553"/>
    </source>
</evidence>
<dbReference type="InterPro" id="IPR036097">
    <property type="entry name" value="HisK_dim/P_sf"/>
</dbReference>
<dbReference type="InterPro" id="IPR000014">
    <property type="entry name" value="PAS"/>
</dbReference>
<dbReference type="InterPro" id="IPR005467">
    <property type="entry name" value="His_kinase_dom"/>
</dbReference>
<dbReference type="SMART" id="SM00091">
    <property type="entry name" value="PAS"/>
    <property type="match status" value="1"/>
</dbReference>
<proteinExistence type="predicted"/>
<evidence type="ECO:0000256" key="1">
    <source>
        <dbReference type="ARBA" id="ARBA00000085"/>
    </source>
</evidence>